<keyword evidence="2" id="KW-1133">Transmembrane helix</keyword>
<keyword evidence="2" id="KW-0472">Membrane</keyword>
<proteinExistence type="predicted"/>
<evidence type="ECO:0000256" key="1">
    <source>
        <dbReference type="SAM" id="MobiDB-lite"/>
    </source>
</evidence>
<comment type="caution">
    <text evidence="3">The sequence shown here is derived from an EMBL/GenBank/DDBJ whole genome shotgun (WGS) entry which is preliminary data.</text>
</comment>
<keyword evidence="2" id="KW-0812">Transmembrane</keyword>
<organism evidence="3 4">
    <name type="scientific">Microbacterium istanbulense</name>
    <dbReference type="NCBI Taxonomy" id="3122049"/>
    <lineage>
        <taxon>Bacteria</taxon>
        <taxon>Bacillati</taxon>
        <taxon>Actinomycetota</taxon>
        <taxon>Actinomycetes</taxon>
        <taxon>Micrococcales</taxon>
        <taxon>Microbacteriaceae</taxon>
        <taxon>Microbacterium</taxon>
    </lineage>
</organism>
<dbReference type="EMBL" id="JBBDGN010000004">
    <property type="protein sequence ID" value="MEJ1091212.1"/>
    <property type="molecule type" value="Genomic_DNA"/>
</dbReference>
<dbReference type="Proteomes" id="UP001366085">
    <property type="component" value="Unassembled WGS sequence"/>
</dbReference>
<evidence type="ECO:0000313" key="4">
    <source>
        <dbReference type="Proteomes" id="UP001366085"/>
    </source>
</evidence>
<reference evidence="3 4" key="1">
    <citation type="submission" date="2024-02" db="EMBL/GenBank/DDBJ databases">
        <authorList>
            <person name="Saticioglu I.B."/>
        </authorList>
    </citation>
    <scope>NUCLEOTIDE SEQUENCE [LARGE SCALE GENOMIC DNA]</scope>
    <source>
        <strain evidence="3 4">Mu-43</strain>
    </source>
</reference>
<protein>
    <submittedName>
        <fullName evidence="3">Uncharacterized protein</fullName>
    </submittedName>
</protein>
<sequence>MSTDFADAAPRKRGRALLIAGISGTIILLVLVGLGVYGLIARPHENTPAPAPTASEQRPPASTPSGPSDLMPLPRTNDPIRYARAVAVSLFTWDTASGLGPADYGQVVLSDADPTGTETPGLASDIAGYFPASDAWRQLTGHATTQHLTIETAVVPDAWADAVAQDRSGTIVDGMIAVTIDATRYRTGTVSGQEATSEHPVSFTVFLACEPAFDDCHTLRLSELDNPLR</sequence>
<accession>A0ABU8LLN2</accession>
<feature type="region of interest" description="Disordered" evidence="1">
    <location>
        <begin position="48"/>
        <end position="75"/>
    </location>
</feature>
<evidence type="ECO:0000313" key="3">
    <source>
        <dbReference type="EMBL" id="MEJ1091212.1"/>
    </source>
</evidence>
<dbReference type="RefSeq" id="WP_144589458.1">
    <property type="nucleotide sequence ID" value="NZ_JBBDGN010000004.1"/>
</dbReference>
<name>A0ABU8LLN2_9MICO</name>
<evidence type="ECO:0000256" key="2">
    <source>
        <dbReference type="SAM" id="Phobius"/>
    </source>
</evidence>
<keyword evidence="4" id="KW-1185">Reference proteome</keyword>
<feature type="transmembrane region" description="Helical" evidence="2">
    <location>
        <begin position="16"/>
        <end position="40"/>
    </location>
</feature>
<gene>
    <name evidence="3" type="ORF">WDU93_05840</name>
</gene>